<gene>
    <name evidence="1" type="ORF">ACFQ2F_02875</name>
</gene>
<evidence type="ECO:0000313" key="2">
    <source>
        <dbReference type="Proteomes" id="UP001597102"/>
    </source>
</evidence>
<dbReference type="RefSeq" id="WP_379085415.1">
    <property type="nucleotide sequence ID" value="NZ_JBHTJO010000001.1"/>
</dbReference>
<accession>A0ABW3J729</accession>
<protein>
    <submittedName>
        <fullName evidence="1">Uncharacterized protein</fullName>
    </submittedName>
</protein>
<comment type="caution">
    <text evidence="1">The sequence shown here is derived from an EMBL/GenBank/DDBJ whole genome shotgun (WGS) entry which is preliminary data.</text>
</comment>
<dbReference type="EMBL" id="JBHTJO010000001">
    <property type="protein sequence ID" value="MFD0986038.1"/>
    <property type="molecule type" value="Genomic_DNA"/>
</dbReference>
<sequence length="246" mass="26989">MSANDTPSAPLAAQQSGEPLDVADLDGVWQRTLLLQPDGTSDTSTEVYWLQLNTLFGDIRSPAAIGPKDGQVRRCLCAFAGTLRKRDGEIFHWDQDWDCGLPADGWPDEGFLRWEGEVLREDGVHEPYIEHWKLVAEPGEDDFACWLDDASGKRAGLLIRMGAFAYCVSQTSDNPETLRFLLFKQNADGWFLAATNGGDDPAGAGLTSRGLTWPQVLDLAGIKKPEAEEGEADDRSLSMNFEIQGA</sequence>
<dbReference type="Proteomes" id="UP001597102">
    <property type="component" value="Unassembled WGS sequence"/>
</dbReference>
<name>A0ABW3J729_9HYPH</name>
<proteinExistence type="predicted"/>
<organism evidence="1 2">
    <name type="scientific">Methyloligella solikamskensis</name>
    <dbReference type="NCBI Taxonomy" id="1177756"/>
    <lineage>
        <taxon>Bacteria</taxon>
        <taxon>Pseudomonadati</taxon>
        <taxon>Pseudomonadota</taxon>
        <taxon>Alphaproteobacteria</taxon>
        <taxon>Hyphomicrobiales</taxon>
        <taxon>Hyphomicrobiaceae</taxon>
        <taxon>Methyloligella</taxon>
    </lineage>
</organism>
<evidence type="ECO:0000313" key="1">
    <source>
        <dbReference type="EMBL" id="MFD0986038.1"/>
    </source>
</evidence>
<reference evidence="2" key="1">
    <citation type="journal article" date="2019" name="Int. J. Syst. Evol. Microbiol.">
        <title>The Global Catalogue of Microorganisms (GCM) 10K type strain sequencing project: providing services to taxonomists for standard genome sequencing and annotation.</title>
        <authorList>
            <consortium name="The Broad Institute Genomics Platform"/>
            <consortium name="The Broad Institute Genome Sequencing Center for Infectious Disease"/>
            <person name="Wu L."/>
            <person name="Ma J."/>
        </authorList>
    </citation>
    <scope>NUCLEOTIDE SEQUENCE [LARGE SCALE GENOMIC DNA]</scope>
    <source>
        <strain evidence="2">CCUG 61697</strain>
    </source>
</reference>
<keyword evidence="2" id="KW-1185">Reference proteome</keyword>